<dbReference type="Proteomes" id="UP000515861">
    <property type="component" value="Chromosome"/>
</dbReference>
<dbReference type="InterPro" id="IPR011250">
    <property type="entry name" value="OMP/PagP_B-barrel"/>
</dbReference>
<sequence length="289" mass="30403">MRKLVIASALAASAFTTATPAFARDGSAYVGIEGGAMVVDRMGFKYRDALQTIDDAYVVDHDWGWDVDLIAGYDLGMVRVEGELGYKRASTDELYIDPAANFDLGAAPQDSFVNADGDSSVWSAMVNALIDIGDDDYSWSGFLGGGVGYANVDTDFSAPGINRFLDASDSGFAYQLIAGVRTAITPNLDLGLKYRFFTVNNLTFDVDAGSTPAALAFDAETKWRSHSLLASLVYNFGAPAAAPVYVAPPPPPPAPATQTCPDGTVILATEVCPAPPPPPPPPPPAPERG</sequence>
<name>A0A7G9L2G4_9SPHN</name>
<feature type="compositionally biased region" description="Pro residues" evidence="2">
    <location>
        <begin position="273"/>
        <end position="289"/>
    </location>
</feature>
<evidence type="ECO:0000259" key="4">
    <source>
        <dbReference type="Pfam" id="PF13505"/>
    </source>
</evidence>
<evidence type="ECO:0000256" key="1">
    <source>
        <dbReference type="ARBA" id="ARBA00022729"/>
    </source>
</evidence>
<dbReference type="SUPFAM" id="SSF56925">
    <property type="entry name" value="OMPA-like"/>
    <property type="match status" value="1"/>
</dbReference>
<organism evidence="5 6">
    <name type="scientific">Sphingomonas sabuli</name>
    <dbReference type="NCBI Taxonomy" id="2764186"/>
    <lineage>
        <taxon>Bacteria</taxon>
        <taxon>Pseudomonadati</taxon>
        <taxon>Pseudomonadota</taxon>
        <taxon>Alphaproteobacteria</taxon>
        <taxon>Sphingomonadales</taxon>
        <taxon>Sphingomonadaceae</taxon>
        <taxon>Sphingomonas</taxon>
    </lineage>
</organism>
<dbReference type="KEGG" id="ssau:H8M03_00080"/>
<feature type="domain" description="Outer membrane protein beta-barrel" evidence="4">
    <location>
        <begin position="8"/>
        <end position="236"/>
    </location>
</feature>
<evidence type="ECO:0000256" key="2">
    <source>
        <dbReference type="SAM" id="MobiDB-lite"/>
    </source>
</evidence>
<evidence type="ECO:0000313" key="5">
    <source>
        <dbReference type="EMBL" id="QNM82813.1"/>
    </source>
</evidence>
<dbReference type="Pfam" id="PF13505">
    <property type="entry name" value="OMP_b-brl"/>
    <property type="match status" value="1"/>
</dbReference>
<protein>
    <submittedName>
        <fullName evidence="5">Porin family protein</fullName>
    </submittedName>
</protein>
<evidence type="ECO:0000313" key="6">
    <source>
        <dbReference type="Proteomes" id="UP000515861"/>
    </source>
</evidence>
<gene>
    <name evidence="5" type="ORF">H8M03_00080</name>
</gene>
<reference evidence="5 6" key="1">
    <citation type="submission" date="2020-08" db="EMBL/GenBank/DDBJ databases">
        <title>Sphingomonas sp. sand1-3 16S ribosomal RNA gene Genome sequencing and assembly.</title>
        <authorList>
            <person name="Kang M."/>
        </authorList>
    </citation>
    <scope>NUCLEOTIDE SEQUENCE [LARGE SCALE GENOMIC DNA]</scope>
    <source>
        <strain evidence="6">sand1-3</strain>
    </source>
</reference>
<dbReference type="RefSeq" id="WP_187479768.1">
    <property type="nucleotide sequence ID" value="NZ_CP060697.1"/>
</dbReference>
<feature type="signal peptide" evidence="3">
    <location>
        <begin position="1"/>
        <end position="23"/>
    </location>
</feature>
<evidence type="ECO:0000256" key="3">
    <source>
        <dbReference type="SAM" id="SignalP"/>
    </source>
</evidence>
<feature type="chain" id="PRO_5028975999" evidence="3">
    <location>
        <begin position="24"/>
        <end position="289"/>
    </location>
</feature>
<dbReference type="EMBL" id="CP060697">
    <property type="protein sequence ID" value="QNM82813.1"/>
    <property type="molecule type" value="Genomic_DNA"/>
</dbReference>
<keyword evidence="1 3" id="KW-0732">Signal</keyword>
<feature type="region of interest" description="Disordered" evidence="2">
    <location>
        <begin position="270"/>
        <end position="289"/>
    </location>
</feature>
<accession>A0A7G9L2G4</accession>
<proteinExistence type="predicted"/>
<dbReference type="InterPro" id="IPR027385">
    <property type="entry name" value="Beta-barrel_OMP"/>
</dbReference>
<dbReference type="Gene3D" id="2.40.160.20">
    <property type="match status" value="1"/>
</dbReference>
<keyword evidence="6" id="KW-1185">Reference proteome</keyword>
<dbReference type="AlphaFoldDB" id="A0A7G9L2G4"/>